<dbReference type="InterPro" id="IPR036388">
    <property type="entry name" value="WH-like_DNA-bd_sf"/>
</dbReference>
<keyword evidence="4" id="KW-1185">Reference proteome</keyword>
<protein>
    <recommendedName>
        <fullName evidence="2">Myb-like domain-containing protein</fullName>
    </recommendedName>
</protein>
<name>A0A8H7UTN5_9FUNG</name>
<dbReference type="EMBL" id="JAEPRD010000176">
    <property type="protein sequence ID" value="KAG2195200.1"/>
    <property type="molecule type" value="Genomic_DNA"/>
</dbReference>
<evidence type="ECO:0000313" key="3">
    <source>
        <dbReference type="EMBL" id="KAG2195200.1"/>
    </source>
</evidence>
<dbReference type="OrthoDB" id="2289901at2759"/>
<dbReference type="SUPFAM" id="SSF46689">
    <property type="entry name" value="Homeodomain-like"/>
    <property type="match status" value="1"/>
</dbReference>
<dbReference type="Proteomes" id="UP000603453">
    <property type="component" value="Unassembled WGS sequence"/>
</dbReference>
<feature type="compositionally biased region" description="Low complexity" evidence="1">
    <location>
        <begin position="174"/>
        <end position="199"/>
    </location>
</feature>
<feature type="region of interest" description="Disordered" evidence="1">
    <location>
        <begin position="159"/>
        <end position="204"/>
    </location>
</feature>
<reference evidence="3" key="1">
    <citation type="submission" date="2020-12" db="EMBL/GenBank/DDBJ databases">
        <title>Metabolic potential, ecology and presence of endohyphal bacteria is reflected in genomic diversity of Mucoromycotina.</title>
        <authorList>
            <person name="Muszewska A."/>
            <person name="Okrasinska A."/>
            <person name="Steczkiewicz K."/>
            <person name="Drgas O."/>
            <person name="Orlowska M."/>
            <person name="Perlinska-Lenart U."/>
            <person name="Aleksandrzak-Piekarczyk T."/>
            <person name="Szatraj K."/>
            <person name="Zielenkiewicz U."/>
            <person name="Pilsyk S."/>
            <person name="Malc E."/>
            <person name="Mieczkowski P."/>
            <person name="Kruszewska J.S."/>
            <person name="Biernat P."/>
            <person name="Pawlowska J."/>
        </authorList>
    </citation>
    <scope>NUCLEOTIDE SEQUENCE</scope>
    <source>
        <strain evidence="3">WA0000017839</strain>
    </source>
</reference>
<evidence type="ECO:0000256" key="1">
    <source>
        <dbReference type="SAM" id="MobiDB-lite"/>
    </source>
</evidence>
<dbReference type="Gene3D" id="1.10.10.10">
    <property type="entry name" value="Winged helix-like DNA-binding domain superfamily/Winged helix DNA-binding domain"/>
    <property type="match status" value="1"/>
</dbReference>
<dbReference type="InterPro" id="IPR009057">
    <property type="entry name" value="Homeodomain-like_sf"/>
</dbReference>
<dbReference type="InterPro" id="IPR001005">
    <property type="entry name" value="SANT/Myb"/>
</dbReference>
<evidence type="ECO:0000313" key="4">
    <source>
        <dbReference type="Proteomes" id="UP000603453"/>
    </source>
</evidence>
<dbReference type="AlphaFoldDB" id="A0A8H7UTN5"/>
<proteinExistence type="predicted"/>
<comment type="caution">
    <text evidence="3">The sequence shown here is derived from an EMBL/GenBank/DDBJ whole genome shotgun (WGS) entry which is preliminary data.</text>
</comment>
<evidence type="ECO:0000259" key="2">
    <source>
        <dbReference type="PROSITE" id="PS50090"/>
    </source>
</evidence>
<organism evidence="3 4">
    <name type="scientific">Mucor saturninus</name>
    <dbReference type="NCBI Taxonomy" id="64648"/>
    <lineage>
        <taxon>Eukaryota</taxon>
        <taxon>Fungi</taxon>
        <taxon>Fungi incertae sedis</taxon>
        <taxon>Mucoromycota</taxon>
        <taxon>Mucoromycotina</taxon>
        <taxon>Mucoromycetes</taxon>
        <taxon>Mucorales</taxon>
        <taxon>Mucorineae</taxon>
        <taxon>Mucoraceae</taxon>
        <taxon>Mucor</taxon>
    </lineage>
</organism>
<sequence length="280" mass="31869">MTKAKLRDSPEAKRWLIVGAYQAGATEKHVARISGLSKTAVRNIILNYQRTGTPCMPKKIPNKIKQKLIVEYDDNGEIIDSDDDNEEETVPPIQQKNERCLMNRRTIMKKNTIASTRNLIKRSSNTSIVTTKDIINYAMDQMRITDNNHLNISTQKLAEKNGESPSTPVPSWHSLSSPPQQQYQSSSSSCSSLSPPSSSSKKRLAPLSKFDQTIRGYELWTHDDDMLLLNHVLHHLHGGGWNELEVRFDGRHSARLCYDRWRHLKSLLLKGITDKPNTPW</sequence>
<feature type="domain" description="Myb-like" evidence="2">
    <location>
        <begin position="220"/>
        <end position="265"/>
    </location>
</feature>
<accession>A0A8H7UTN5</accession>
<gene>
    <name evidence="3" type="ORF">INT47_006731</name>
</gene>
<dbReference type="PROSITE" id="PS50090">
    <property type="entry name" value="MYB_LIKE"/>
    <property type="match status" value="1"/>
</dbReference>